<keyword evidence="2" id="KW-1185">Reference proteome</keyword>
<evidence type="ECO:0000313" key="2">
    <source>
        <dbReference type="Proteomes" id="UP000036932"/>
    </source>
</evidence>
<proteinExistence type="predicted"/>
<sequence length="61" mass="6403">MKMTVINKELRVGSIRITAISSSSVLLIGDTRVINSSSIYDTPAESLLTTPLVPLSPGTAS</sequence>
<dbReference type="AlphaFoldDB" id="A0A0M1P3M2"/>
<comment type="caution">
    <text evidence="1">The sequence shown here is derived from an EMBL/GenBank/DDBJ whole genome shotgun (WGS) entry which is preliminary data.</text>
</comment>
<evidence type="ECO:0000313" key="1">
    <source>
        <dbReference type="EMBL" id="KOR88992.1"/>
    </source>
</evidence>
<dbReference type="OrthoDB" id="2455313at2"/>
<dbReference type="Proteomes" id="UP000036932">
    <property type="component" value="Unassembled WGS sequence"/>
</dbReference>
<gene>
    <name evidence="1" type="ORF">AM231_07305</name>
</gene>
<dbReference type="EMBL" id="LIUT01000001">
    <property type="protein sequence ID" value="KOR88992.1"/>
    <property type="molecule type" value="Genomic_DNA"/>
</dbReference>
<dbReference type="RefSeq" id="WP_054402001.1">
    <property type="nucleotide sequence ID" value="NZ_LIUT01000001.1"/>
</dbReference>
<dbReference type="PATRIC" id="fig|1705565.3.peg.3378"/>
<accession>A0A0M1P3M2</accession>
<reference evidence="2" key="1">
    <citation type="submission" date="2015-08" db="EMBL/GenBank/DDBJ databases">
        <title>Genome sequencing project for genomic taxonomy and phylogenomics of Bacillus-like bacteria.</title>
        <authorList>
            <person name="Liu B."/>
            <person name="Wang J."/>
            <person name="Zhu Y."/>
            <person name="Liu G."/>
            <person name="Chen Q."/>
            <person name="Chen Z."/>
            <person name="Lan J."/>
            <person name="Che J."/>
            <person name="Ge C."/>
            <person name="Shi H."/>
            <person name="Pan Z."/>
            <person name="Liu X."/>
        </authorList>
    </citation>
    <scope>NUCLEOTIDE SEQUENCE [LARGE SCALE GENOMIC DNA]</scope>
    <source>
        <strain evidence="2">FJAT-22460</strain>
    </source>
</reference>
<name>A0A0M1P3M2_9BACL</name>
<protein>
    <submittedName>
        <fullName evidence="1">Spore gernimation protein GerPD</fullName>
    </submittedName>
</protein>
<organism evidence="1 2">
    <name type="scientific">Paenibacillus solani</name>
    <dbReference type="NCBI Taxonomy" id="1705565"/>
    <lineage>
        <taxon>Bacteria</taxon>
        <taxon>Bacillati</taxon>
        <taxon>Bacillota</taxon>
        <taxon>Bacilli</taxon>
        <taxon>Bacillales</taxon>
        <taxon>Paenibacillaceae</taxon>
        <taxon>Paenibacillus</taxon>
    </lineage>
</organism>